<reference evidence="3 4" key="1">
    <citation type="submission" date="2016-09" db="EMBL/GenBank/DDBJ databases">
        <title>The draft genome of Dichanthelium oligosanthes: A C3 panicoid grass species.</title>
        <authorList>
            <person name="Studer A.J."/>
            <person name="Schnable J.C."/>
            <person name="Brutnell T.P."/>
        </authorList>
    </citation>
    <scope>NUCLEOTIDE SEQUENCE [LARGE SCALE GENOMIC DNA]</scope>
    <source>
        <strain evidence="4">cv. Kellogg 1175</strain>
        <tissue evidence="3">Leaf</tissue>
    </source>
</reference>
<sequence>MDDIEAAAARSPPRAPPPPTTPGRAATAEMKAAAADAVIYSFVSAMFVCGAASIALLVARYPAAAGRSSYAHAVVALAMEVFLRAFVAEVLLSPFTILLLLLRLDRQRPEPPEELVLVRDSNPFPSRI</sequence>
<accession>A0A1E5VJP9</accession>
<protein>
    <submittedName>
        <fullName evidence="3">Uncharacterized protein</fullName>
    </submittedName>
</protein>
<evidence type="ECO:0000313" key="4">
    <source>
        <dbReference type="Proteomes" id="UP000095767"/>
    </source>
</evidence>
<proteinExistence type="predicted"/>
<keyword evidence="2" id="KW-1133">Transmembrane helix</keyword>
<dbReference type="AlphaFoldDB" id="A0A1E5VJP9"/>
<dbReference type="Proteomes" id="UP000095767">
    <property type="component" value="Unassembled WGS sequence"/>
</dbReference>
<feature type="transmembrane region" description="Helical" evidence="2">
    <location>
        <begin position="81"/>
        <end position="102"/>
    </location>
</feature>
<evidence type="ECO:0000256" key="2">
    <source>
        <dbReference type="SAM" id="Phobius"/>
    </source>
</evidence>
<evidence type="ECO:0000256" key="1">
    <source>
        <dbReference type="SAM" id="MobiDB-lite"/>
    </source>
</evidence>
<feature type="transmembrane region" description="Helical" evidence="2">
    <location>
        <begin position="37"/>
        <end position="61"/>
    </location>
</feature>
<keyword evidence="2" id="KW-0472">Membrane</keyword>
<keyword evidence="2" id="KW-0812">Transmembrane</keyword>
<organism evidence="3 4">
    <name type="scientific">Dichanthelium oligosanthes</name>
    <dbReference type="NCBI Taxonomy" id="888268"/>
    <lineage>
        <taxon>Eukaryota</taxon>
        <taxon>Viridiplantae</taxon>
        <taxon>Streptophyta</taxon>
        <taxon>Embryophyta</taxon>
        <taxon>Tracheophyta</taxon>
        <taxon>Spermatophyta</taxon>
        <taxon>Magnoliopsida</taxon>
        <taxon>Liliopsida</taxon>
        <taxon>Poales</taxon>
        <taxon>Poaceae</taxon>
        <taxon>PACMAD clade</taxon>
        <taxon>Panicoideae</taxon>
        <taxon>Panicodae</taxon>
        <taxon>Paniceae</taxon>
        <taxon>Dichantheliinae</taxon>
        <taxon>Dichanthelium</taxon>
    </lineage>
</organism>
<evidence type="ECO:0000313" key="3">
    <source>
        <dbReference type="EMBL" id="OEL25327.1"/>
    </source>
</evidence>
<dbReference type="EMBL" id="LWDX02037475">
    <property type="protein sequence ID" value="OEL25327.1"/>
    <property type="molecule type" value="Genomic_DNA"/>
</dbReference>
<keyword evidence="4" id="KW-1185">Reference proteome</keyword>
<comment type="caution">
    <text evidence="3">The sequence shown here is derived from an EMBL/GenBank/DDBJ whole genome shotgun (WGS) entry which is preliminary data.</text>
</comment>
<gene>
    <name evidence="3" type="ORF">BAE44_0013654</name>
</gene>
<name>A0A1E5VJP9_9POAL</name>
<feature type="region of interest" description="Disordered" evidence="1">
    <location>
        <begin position="1"/>
        <end position="27"/>
    </location>
</feature>
<feature type="compositionally biased region" description="Low complexity" evidence="1">
    <location>
        <begin position="1"/>
        <end position="12"/>
    </location>
</feature>
<feature type="non-terminal residue" evidence="3">
    <location>
        <position position="128"/>
    </location>
</feature>